<evidence type="ECO:0000256" key="4">
    <source>
        <dbReference type="SAM" id="SignalP"/>
    </source>
</evidence>
<dbReference type="Proteomes" id="UP000216312">
    <property type="component" value="Unassembled WGS sequence"/>
</dbReference>
<dbReference type="GO" id="GO:0009306">
    <property type="term" value="P:protein secretion"/>
    <property type="evidence" value="ECO:0007669"/>
    <property type="project" value="TreeGrafter"/>
</dbReference>
<comment type="caution">
    <text evidence="6">The sequence shown here is derived from an EMBL/GenBank/DDBJ whole genome shotgun (WGS) entry which is preliminary data.</text>
</comment>
<evidence type="ECO:0000256" key="2">
    <source>
        <dbReference type="ARBA" id="ARBA00023136"/>
    </source>
</evidence>
<dbReference type="Pfam" id="PF21305">
    <property type="entry name" value="type_II_gspD_N0"/>
    <property type="match status" value="1"/>
</dbReference>
<dbReference type="EMBL" id="NMUJ01000007">
    <property type="protein sequence ID" value="OYV03425.1"/>
    <property type="molecule type" value="Genomic_DNA"/>
</dbReference>
<keyword evidence="3" id="KW-0998">Cell outer membrane</keyword>
<evidence type="ECO:0000313" key="6">
    <source>
        <dbReference type="EMBL" id="OYV03425.1"/>
    </source>
</evidence>
<dbReference type="InterPro" id="IPR050810">
    <property type="entry name" value="Bact_Secretion_Sys_Channel"/>
</dbReference>
<feature type="chain" id="PRO_5012739479" description="Secretin/TonB short N-terminal domain-containing protein" evidence="4">
    <location>
        <begin position="19"/>
        <end position="208"/>
    </location>
</feature>
<reference evidence="7" key="1">
    <citation type="submission" date="2017-07" db="EMBL/GenBank/DDBJ databases">
        <title>Novel pathways for hydrocarbon cycling and metabolic interdependencies in hydrothermal sediment communities.</title>
        <authorList>
            <person name="Dombrowski N."/>
            <person name="Seitz K."/>
            <person name="Teske A."/>
            <person name="Baker B."/>
        </authorList>
    </citation>
    <scope>NUCLEOTIDE SEQUENCE [LARGE SCALE GENOMIC DNA]</scope>
</reference>
<protein>
    <recommendedName>
        <fullName evidence="5">Secretin/TonB short N-terminal domain-containing protein</fullName>
    </recommendedName>
</protein>
<evidence type="ECO:0000256" key="3">
    <source>
        <dbReference type="ARBA" id="ARBA00023237"/>
    </source>
</evidence>
<gene>
    <name evidence="6" type="ORF">CGW93_01260</name>
</gene>
<accession>A0A257LUT0</accession>
<evidence type="ECO:0000256" key="1">
    <source>
        <dbReference type="ARBA" id="ARBA00022448"/>
    </source>
</evidence>
<dbReference type="Gene3D" id="3.30.1370.130">
    <property type="match status" value="1"/>
</dbReference>
<dbReference type="InterPro" id="IPR049371">
    <property type="entry name" value="GspD-like_N0"/>
</dbReference>
<dbReference type="PANTHER" id="PTHR30332:SF17">
    <property type="entry name" value="TYPE IV PILIATION SYSTEM PROTEIN DR_0774-RELATED"/>
    <property type="match status" value="1"/>
</dbReference>
<dbReference type="InterPro" id="IPR011662">
    <property type="entry name" value="Secretin/TonB_short_N"/>
</dbReference>
<keyword evidence="2" id="KW-0472">Membrane</keyword>
<dbReference type="SMART" id="SM00965">
    <property type="entry name" value="STN"/>
    <property type="match status" value="1"/>
</dbReference>
<dbReference type="GO" id="GO:0019867">
    <property type="term" value="C:outer membrane"/>
    <property type="evidence" value="ECO:0007669"/>
    <property type="project" value="InterPro"/>
</dbReference>
<feature type="domain" description="Secretin/TonB short N-terminal" evidence="5">
    <location>
        <begin position="126"/>
        <end position="174"/>
    </location>
</feature>
<feature type="signal peptide" evidence="4">
    <location>
        <begin position="1"/>
        <end position="18"/>
    </location>
</feature>
<dbReference type="AlphaFoldDB" id="A0A257LUT0"/>
<proteinExistence type="predicted"/>
<name>A0A257LUT0_UNCW3</name>
<organism evidence="6 7">
    <name type="scientific">candidate division WOR-3 bacterium 4484_18</name>
    <dbReference type="NCBI Taxonomy" id="2020626"/>
    <lineage>
        <taxon>Bacteria</taxon>
        <taxon>Bacteria division WOR-3</taxon>
    </lineage>
</organism>
<sequence>MMITYLIAFLLIPSMATGVTLTSVDTDKIKDVTLVTIYGDDTLRMDIGYPTIKPNVTRIVMDVTNIQGYSVLERDTSITVGIVPLHVEKLYPKEIAKLRKAPLITLDLTNADIRNVLKMLADRYNLNIVISEAVTGFITVHLKKVTPLEAFQSILQAAGCTFVESEGILIVKPLAETQTIEMDTRIFKLEHLDATDAKESIKNLLSLY</sequence>
<evidence type="ECO:0000259" key="5">
    <source>
        <dbReference type="SMART" id="SM00965"/>
    </source>
</evidence>
<keyword evidence="4" id="KW-0732">Signal</keyword>
<evidence type="ECO:0000313" key="7">
    <source>
        <dbReference type="Proteomes" id="UP000216312"/>
    </source>
</evidence>
<dbReference type="GO" id="GO:0015627">
    <property type="term" value="C:type II protein secretion system complex"/>
    <property type="evidence" value="ECO:0007669"/>
    <property type="project" value="TreeGrafter"/>
</dbReference>
<dbReference type="PANTHER" id="PTHR30332">
    <property type="entry name" value="PROBABLE GENERAL SECRETION PATHWAY PROTEIN D"/>
    <property type="match status" value="1"/>
</dbReference>
<keyword evidence="1" id="KW-0813">Transport</keyword>